<keyword evidence="3" id="KW-0808">Transferase</keyword>
<proteinExistence type="predicted"/>
<dbReference type="GeneID" id="34300375"/>
<gene>
    <name evidence="2" type="ORF">C122C_1025</name>
    <name evidence="3" type="ORF">KIJ12_04720</name>
</gene>
<dbReference type="EMBL" id="JAHBFI010000009">
    <property type="protein sequence ID" value="MBZ5962461.1"/>
    <property type="molecule type" value="Genomic_DNA"/>
</dbReference>
<dbReference type="GO" id="GO:0016757">
    <property type="term" value="F:glycosyltransferase activity"/>
    <property type="evidence" value="ECO:0007669"/>
    <property type="project" value="UniProtKB-KW"/>
</dbReference>
<dbReference type="RefSeq" id="WP_010388619.1">
    <property type="nucleotide sequence ID" value="NZ_BPKT01000009.1"/>
</dbReference>
<dbReference type="OMA" id="IGWMHNN"/>
<name>A0A9Q3XU60_9LACO</name>
<evidence type="ECO:0000313" key="3">
    <source>
        <dbReference type="EMBL" id="MBZ5962461.1"/>
    </source>
</evidence>
<reference evidence="2 4" key="1">
    <citation type="submission" date="2015-12" db="EMBL/GenBank/DDBJ databases">
        <authorList>
            <person name="Andreevskaya M."/>
        </authorList>
    </citation>
    <scope>NUCLEOTIDE SEQUENCE [LARGE SCALE GENOMIC DNA]</scope>
    <source>
        <strain evidence="2 4">C122c</strain>
    </source>
</reference>
<protein>
    <submittedName>
        <fullName evidence="3">Glycosyltransferase</fullName>
        <ecNumber evidence="3">2.4.-.-</ecNumber>
    </submittedName>
</protein>
<evidence type="ECO:0000313" key="2">
    <source>
        <dbReference type="EMBL" id="CUW13161.1"/>
    </source>
</evidence>
<evidence type="ECO:0000259" key="1">
    <source>
        <dbReference type="Pfam" id="PF00534"/>
    </source>
</evidence>
<comment type="caution">
    <text evidence="3">The sequence shown here is derived from an EMBL/GenBank/DDBJ whole genome shotgun (WGS) entry which is preliminary data.</text>
</comment>
<organism evidence="3 5">
    <name type="scientific">Leuconostoc gasicomitatum</name>
    <dbReference type="NCBI Taxonomy" id="115778"/>
    <lineage>
        <taxon>Bacteria</taxon>
        <taxon>Bacillati</taxon>
        <taxon>Bacillota</taxon>
        <taxon>Bacilli</taxon>
        <taxon>Lactobacillales</taxon>
        <taxon>Lactobacillaceae</taxon>
        <taxon>Leuconostoc</taxon>
        <taxon>Leuconostoc gelidum group</taxon>
    </lineage>
</organism>
<reference evidence="3" key="2">
    <citation type="submission" date="2021-05" db="EMBL/GenBank/DDBJ databases">
        <title>Pangenome of Leuconostoc gelidum warrants species status for Leuconostoc gelidum subsp. gasicomitatum.</title>
        <authorList>
            <person name="Johansson P."/>
            <person name="Sade E."/>
            <person name="Hultman J."/>
            <person name="Auvinen P."/>
            <person name="Bjorkroth J."/>
        </authorList>
    </citation>
    <scope>NUCLEOTIDE SEQUENCE</scope>
    <source>
        <strain evidence="3">A.21.4</strain>
    </source>
</reference>
<dbReference type="Proteomes" id="UP000199271">
    <property type="component" value="Unassembled WGS sequence"/>
</dbReference>
<feature type="domain" description="Glycosyl transferase family 1" evidence="1">
    <location>
        <begin position="176"/>
        <end position="329"/>
    </location>
</feature>
<dbReference type="Pfam" id="PF00534">
    <property type="entry name" value="Glycos_transf_1"/>
    <property type="match status" value="1"/>
</dbReference>
<dbReference type="InterPro" id="IPR001296">
    <property type="entry name" value="Glyco_trans_1"/>
</dbReference>
<dbReference type="PANTHER" id="PTHR12526">
    <property type="entry name" value="GLYCOSYLTRANSFERASE"/>
    <property type="match status" value="1"/>
</dbReference>
<dbReference type="SUPFAM" id="SSF53756">
    <property type="entry name" value="UDP-Glycosyltransferase/glycogen phosphorylase"/>
    <property type="match status" value="1"/>
</dbReference>
<accession>A0A9Q3XU60</accession>
<keyword evidence="3" id="KW-0328">Glycosyltransferase</keyword>
<dbReference type="EMBL" id="FBSY01000012">
    <property type="protein sequence ID" value="CUW13161.1"/>
    <property type="molecule type" value="Genomic_DNA"/>
</dbReference>
<sequence>MEILIALENIGLGGMKRATTVVGNALSTRHSVTYYSFSDTEPFYDLEAPLIVGKTPRIFDNDAQPFQRFDRQIKEFEAVASHFDVVILAGGLLSSFAAQLSLPNTKLIGWMHNNVHTYQTQYYAAMRQEFDAGLRALDVIVALTESDLAGFSVYNKTVKIWNPLTITPNGHANLAKHTIAFTARIAIQHKGIDFAVQLASKLPEDWQLAIAGSGSPEDMLAFKQLVATYQATDKIIYRGALKDDDLRAHYQNASLFVQTSRWEGLPLVLVEAMSFGLPVAAMRNTGSAEVLREGDYGILTPTADVAALYTAIEPVLLDEEVRQAYSEKSLQRVESFKITPILSQWETLFN</sequence>
<keyword evidence="4" id="KW-1185">Reference proteome</keyword>
<evidence type="ECO:0000313" key="5">
    <source>
        <dbReference type="Proteomes" id="UP000752647"/>
    </source>
</evidence>
<dbReference type="AlphaFoldDB" id="A0A9Q3XU60"/>
<dbReference type="EC" id="2.4.-.-" evidence="3"/>
<evidence type="ECO:0000313" key="4">
    <source>
        <dbReference type="Proteomes" id="UP000199271"/>
    </source>
</evidence>
<dbReference type="Proteomes" id="UP000752647">
    <property type="component" value="Unassembled WGS sequence"/>
</dbReference>
<dbReference type="Gene3D" id="3.40.50.2000">
    <property type="entry name" value="Glycogen Phosphorylase B"/>
    <property type="match status" value="2"/>
</dbReference>